<keyword evidence="1" id="KW-1133">Transmembrane helix</keyword>
<feature type="transmembrane region" description="Helical" evidence="1">
    <location>
        <begin position="38"/>
        <end position="59"/>
    </location>
</feature>
<evidence type="ECO:0008006" key="4">
    <source>
        <dbReference type="Google" id="ProtNLM"/>
    </source>
</evidence>
<evidence type="ECO:0000256" key="1">
    <source>
        <dbReference type="SAM" id="Phobius"/>
    </source>
</evidence>
<name>A0A139AGP1_GONPJ</name>
<accession>A0A139AGP1</accession>
<dbReference type="AlphaFoldDB" id="A0A139AGP1"/>
<dbReference type="Proteomes" id="UP000070544">
    <property type="component" value="Unassembled WGS sequence"/>
</dbReference>
<feature type="transmembrane region" description="Helical" evidence="1">
    <location>
        <begin position="71"/>
        <end position="91"/>
    </location>
</feature>
<organism evidence="2 3">
    <name type="scientific">Gonapodya prolifera (strain JEL478)</name>
    <name type="common">Monoblepharis prolifera</name>
    <dbReference type="NCBI Taxonomy" id="1344416"/>
    <lineage>
        <taxon>Eukaryota</taxon>
        <taxon>Fungi</taxon>
        <taxon>Fungi incertae sedis</taxon>
        <taxon>Chytridiomycota</taxon>
        <taxon>Chytridiomycota incertae sedis</taxon>
        <taxon>Monoblepharidomycetes</taxon>
        <taxon>Monoblepharidales</taxon>
        <taxon>Gonapodyaceae</taxon>
        <taxon>Gonapodya</taxon>
    </lineage>
</organism>
<keyword evidence="3" id="KW-1185">Reference proteome</keyword>
<feature type="transmembrane region" description="Helical" evidence="1">
    <location>
        <begin position="111"/>
        <end position="131"/>
    </location>
</feature>
<sequence>MLRYIGLYLLLLLVPIFAVFFTIGDASCPPNGGFGDDWIIVKILLGSFLVVGLAIAIGLRNVNDSHNIRKDLLVSTIVGVPFFIIYVLWFALDVDALSPKILGYFNPIELIAIWALVVHSSAVVSPLYVVLKEEFETWRRTRSKEQIALDEASFWQLIIKGGKTWQEFREFAARDFCVENALFIEDIQILHDETACQLLRSKAIFPKPTTDRRISTSTESTRSFTSQKAHPFWADVLPPSAGSAPVPPDLQGRWKNIAVLYIDDNAPSQLNLPDRLVHDFREKVS</sequence>
<evidence type="ECO:0000313" key="2">
    <source>
        <dbReference type="EMBL" id="KXS15920.1"/>
    </source>
</evidence>
<dbReference type="InterPro" id="IPR044926">
    <property type="entry name" value="RGS_subdomain_2"/>
</dbReference>
<feature type="transmembrane region" description="Helical" evidence="1">
    <location>
        <begin position="7"/>
        <end position="26"/>
    </location>
</feature>
<reference evidence="2 3" key="1">
    <citation type="journal article" date="2015" name="Genome Biol. Evol.">
        <title>Phylogenomic analyses indicate that early fungi evolved digesting cell walls of algal ancestors of land plants.</title>
        <authorList>
            <person name="Chang Y."/>
            <person name="Wang S."/>
            <person name="Sekimoto S."/>
            <person name="Aerts A.L."/>
            <person name="Choi C."/>
            <person name="Clum A."/>
            <person name="LaButti K.M."/>
            <person name="Lindquist E.A."/>
            <person name="Yee Ngan C."/>
            <person name="Ohm R.A."/>
            <person name="Salamov A.A."/>
            <person name="Grigoriev I.V."/>
            <person name="Spatafora J.W."/>
            <person name="Berbee M.L."/>
        </authorList>
    </citation>
    <scope>NUCLEOTIDE SEQUENCE [LARGE SCALE GENOMIC DNA]</scope>
    <source>
        <strain evidence="2 3">JEL478</strain>
    </source>
</reference>
<dbReference type="SUPFAM" id="SSF48097">
    <property type="entry name" value="Regulator of G-protein signaling, RGS"/>
    <property type="match status" value="1"/>
</dbReference>
<protein>
    <recommendedName>
        <fullName evidence="4">RGS domain-containing protein</fullName>
    </recommendedName>
</protein>
<evidence type="ECO:0000313" key="3">
    <source>
        <dbReference type="Proteomes" id="UP000070544"/>
    </source>
</evidence>
<keyword evidence="1" id="KW-0812">Transmembrane</keyword>
<dbReference type="EMBL" id="KQ965758">
    <property type="protein sequence ID" value="KXS15920.1"/>
    <property type="molecule type" value="Genomic_DNA"/>
</dbReference>
<gene>
    <name evidence="2" type="ORF">M427DRAFT_31871</name>
</gene>
<dbReference type="InterPro" id="IPR036305">
    <property type="entry name" value="RGS_sf"/>
</dbReference>
<keyword evidence="1" id="KW-0472">Membrane</keyword>
<dbReference type="Gene3D" id="1.10.167.10">
    <property type="entry name" value="Regulator of G-protein Signalling 4, domain 2"/>
    <property type="match status" value="1"/>
</dbReference>
<dbReference type="OrthoDB" id="196547at2759"/>
<proteinExistence type="predicted"/>